<organism evidence="1 2">
    <name type="scientific">Chitinophaga arvensicola</name>
    <dbReference type="NCBI Taxonomy" id="29529"/>
    <lineage>
        <taxon>Bacteria</taxon>
        <taxon>Pseudomonadati</taxon>
        <taxon>Bacteroidota</taxon>
        <taxon>Chitinophagia</taxon>
        <taxon>Chitinophagales</taxon>
        <taxon>Chitinophagaceae</taxon>
        <taxon>Chitinophaga</taxon>
    </lineage>
</organism>
<dbReference type="STRING" id="29529.SAMN04488122_6478"/>
<dbReference type="RefSeq" id="WP_089903275.1">
    <property type="nucleotide sequence ID" value="NZ_FOJG01000002.1"/>
</dbReference>
<dbReference type="Proteomes" id="UP000199310">
    <property type="component" value="Unassembled WGS sequence"/>
</dbReference>
<keyword evidence="2" id="KW-1185">Reference proteome</keyword>
<dbReference type="EMBL" id="FOJG01000002">
    <property type="protein sequence ID" value="SEW55785.1"/>
    <property type="molecule type" value="Genomic_DNA"/>
</dbReference>
<name>A0A1I0SDJ2_9BACT</name>
<gene>
    <name evidence="1" type="ORF">SAMN04488122_6478</name>
</gene>
<dbReference type="AlphaFoldDB" id="A0A1I0SDJ2"/>
<protein>
    <submittedName>
        <fullName evidence="1">Uncharacterized protein</fullName>
    </submittedName>
</protein>
<dbReference type="OrthoDB" id="824384at2"/>
<accession>A0A1I0SDJ2</accession>
<sequence>MSLEQFQLDPYFLAKIFTQPIIPGKSMPAETAEKVVPKVKYLGENQKNIALFIQNENEAYLNDELFNLLTNILNACKLGMQDVSLINVFSAPSLTFPDWQTAVKIERSIVFGIAPEQLGLSDIPLYQLVTVNGTTLLFSDELSLIGTDKVLKARLWAGLKQLLGI</sequence>
<evidence type="ECO:0000313" key="1">
    <source>
        <dbReference type="EMBL" id="SEW55785.1"/>
    </source>
</evidence>
<evidence type="ECO:0000313" key="2">
    <source>
        <dbReference type="Proteomes" id="UP000199310"/>
    </source>
</evidence>
<proteinExistence type="predicted"/>
<reference evidence="2" key="1">
    <citation type="submission" date="2016-10" db="EMBL/GenBank/DDBJ databases">
        <authorList>
            <person name="Varghese N."/>
            <person name="Submissions S."/>
        </authorList>
    </citation>
    <scope>NUCLEOTIDE SEQUENCE [LARGE SCALE GENOMIC DNA]</scope>
    <source>
        <strain evidence="2">DSM 3695</strain>
    </source>
</reference>